<feature type="transmembrane region" description="Helical" evidence="1">
    <location>
        <begin position="67"/>
        <end position="87"/>
    </location>
</feature>
<dbReference type="InterPro" id="IPR006750">
    <property type="entry name" value="YdcZ"/>
</dbReference>
<keyword evidence="1" id="KW-1133">Transmembrane helix</keyword>
<dbReference type="PANTHER" id="PTHR34821">
    <property type="entry name" value="INNER MEMBRANE PROTEIN YDCZ"/>
    <property type="match status" value="1"/>
</dbReference>
<protein>
    <submittedName>
        <fullName evidence="2">DMT family transporter</fullName>
    </submittedName>
</protein>
<reference evidence="2" key="2">
    <citation type="submission" date="2021-04" db="EMBL/GenBank/DDBJ databases">
        <authorList>
            <person name="Dong X."/>
        </authorList>
    </citation>
    <scope>NUCLEOTIDE SEQUENCE</scope>
    <source>
        <strain evidence="2">ZWT</strain>
    </source>
</reference>
<dbReference type="EMBL" id="JAGSOJ010000001">
    <property type="protein sequence ID" value="MCM1988570.1"/>
    <property type="molecule type" value="Genomic_DNA"/>
</dbReference>
<feature type="transmembrane region" description="Helical" evidence="1">
    <location>
        <begin position="93"/>
        <end position="113"/>
    </location>
</feature>
<keyword evidence="1" id="KW-0472">Membrane</keyword>
<accession>A0A9J6NVR5</accession>
<dbReference type="PANTHER" id="PTHR34821:SF2">
    <property type="entry name" value="INNER MEMBRANE PROTEIN YDCZ"/>
    <property type="match status" value="1"/>
</dbReference>
<organism evidence="2 3">
    <name type="scientific">Oceanirhabdus seepicola</name>
    <dbReference type="NCBI Taxonomy" id="2828781"/>
    <lineage>
        <taxon>Bacteria</taxon>
        <taxon>Bacillati</taxon>
        <taxon>Bacillota</taxon>
        <taxon>Clostridia</taxon>
        <taxon>Eubacteriales</taxon>
        <taxon>Clostridiaceae</taxon>
        <taxon>Oceanirhabdus</taxon>
    </lineage>
</organism>
<evidence type="ECO:0000256" key="1">
    <source>
        <dbReference type="SAM" id="Phobius"/>
    </source>
</evidence>
<dbReference type="AlphaFoldDB" id="A0A9J6NVR5"/>
<dbReference type="Pfam" id="PF04657">
    <property type="entry name" value="DMT_YdcZ"/>
    <property type="match status" value="1"/>
</dbReference>
<keyword evidence="3" id="KW-1185">Reference proteome</keyword>
<dbReference type="InterPro" id="IPR037185">
    <property type="entry name" value="EmrE-like"/>
</dbReference>
<dbReference type="GO" id="GO:0005886">
    <property type="term" value="C:plasma membrane"/>
    <property type="evidence" value="ECO:0007669"/>
    <property type="project" value="TreeGrafter"/>
</dbReference>
<dbReference type="Proteomes" id="UP001056429">
    <property type="component" value="Unassembled WGS sequence"/>
</dbReference>
<evidence type="ECO:0000313" key="3">
    <source>
        <dbReference type="Proteomes" id="UP001056429"/>
    </source>
</evidence>
<name>A0A9J6NVR5_9CLOT</name>
<feature type="transmembrane region" description="Helical" evidence="1">
    <location>
        <begin position="120"/>
        <end position="137"/>
    </location>
</feature>
<sequence>MYITLAIIAGILTVISVSINAQLGEKVGVAQGVLINFASGFLLISIVLALGISMNIVEFVSPKGVPVYAFFGGAVGVGVTGLCNIVLPKIPVLVASILMFVGQLVCGIIIDIVFYDTFSLGKCLGGILIAFGIYLVAKKDVAEDKNKVITS</sequence>
<reference evidence="2" key="1">
    <citation type="journal article" date="2021" name="mSystems">
        <title>Bacteria and Archaea Synergistically Convert Glycine Betaine to Biogenic Methane in the Formosa Cold Seep of the South China Sea.</title>
        <authorList>
            <person name="Li L."/>
            <person name="Zhang W."/>
            <person name="Zhang S."/>
            <person name="Song L."/>
            <person name="Sun Q."/>
            <person name="Zhang H."/>
            <person name="Xiang H."/>
            <person name="Dong X."/>
        </authorList>
    </citation>
    <scope>NUCLEOTIDE SEQUENCE</scope>
    <source>
        <strain evidence="2">ZWT</strain>
    </source>
</reference>
<dbReference type="RefSeq" id="WP_250857434.1">
    <property type="nucleotide sequence ID" value="NZ_JAGSOJ010000001.1"/>
</dbReference>
<dbReference type="SUPFAM" id="SSF103481">
    <property type="entry name" value="Multidrug resistance efflux transporter EmrE"/>
    <property type="match status" value="1"/>
</dbReference>
<comment type="caution">
    <text evidence="2">The sequence shown here is derived from an EMBL/GenBank/DDBJ whole genome shotgun (WGS) entry which is preliminary data.</text>
</comment>
<feature type="transmembrane region" description="Helical" evidence="1">
    <location>
        <begin position="37"/>
        <end position="60"/>
    </location>
</feature>
<gene>
    <name evidence="2" type="ORF">KDK92_02375</name>
</gene>
<proteinExistence type="predicted"/>
<evidence type="ECO:0000313" key="2">
    <source>
        <dbReference type="EMBL" id="MCM1988570.1"/>
    </source>
</evidence>
<keyword evidence="1" id="KW-0812">Transmembrane</keyword>